<sequence>MYCLRHFLSAQTSSNSTLIWSKFLGDNPLLPLWHPNPTSPSGTLSSPLTPPKFGTSPHFTLSSFLTPPKEFEKKFIFFLLTHHTLKLPCSDIYRDTAWEFVIHFESAQNAPNSISKL</sequence>
<gene>
    <name evidence="1" type="ORF">OFUS_LOCUS22854</name>
</gene>
<name>A0A8J1XJI8_OWEFU</name>
<comment type="caution">
    <text evidence="1">The sequence shown here is derived from an EMBL/GenBank/DDBJ whole genome shotgun (WGS) entry which is preliminary data.</text>
</comment>
<proteinExistence type="predicted"/>
<reference evidence="1" key="1">
    <citation type="submission" date="2022-03" db="EMBL/GenBank/DDBJ databases">
        <authorList>
            <person name="Martin C."/>
        </authorList>
    </citation>
    <scope>NUCLEOTIDE SEQUENCE</scope>
</reference>
<evidence type="ECO:0000313" key="2">
    <source>
        <dbReference type="Proteomes" id="UP000749559"/>
    </source>
</evidence>
<protein>
    <submittedName>
        <fullName evidence="1">Uncharacterized protein</fullName>
    </submittedName>
</protein>
<dbReference type="EMBL" id="CAIIXF020000011">
    <property type="protein sequence ID" value="CAH1798761.1"/>
    <property type="molecule type" value="Genomic_DNA"/>
</dbReference>
<evidence type="ECO:0000313" key="1">
    <source>
        <dbReference type="EMBL" id="CAH1798761.1"/>
    </source>
</evidence>
<organism evidence="1 2">
    <name type="scientific">Owenia fusiformis</name>
    <name type="common">Polychaete worm</name>
    <dbReference type="NCBI Taxonomy" id="6347"/>
    <lineage>
        <taxon>Eukaryota</taxon>
        <taxon>Metazoa</taxon>
        <taxon>Spiralia</taxon>
        <taxon>Lophotrochozoa</taxon>
        <taxon>Annelida</taxon>
        <taxon>Polychaeta</taxon>
        <taxon>Sedentaria</taxon>
        <taxon>Canalipalpata</taxon>
        <taxon>Sabellida</taxon>
        <taxon>Oweniida</taxon>
        <taxon>Oweniidae</taxon>
        <taxon>Owenia</taxon>
    </lineage>
</organism>
<dbReference type="AlphaFoldDB" id="A0A8J1XJI8"/>
<keyword evidence="2" id="KW-1185">Reference proteome</keyword>
<dbReference type="Proteomes" id="UP000749559">
    <property type="component" value="Unassembled WGS sequence"/>
</dbReference>
<accession>A0A8J1XJI8</accession>